<comment type="catalytic activity">
    <reaction evidence="1 4">
        <text>alpha-D-glucosamine 6-phosphate + H2O = beta-D-fructose 6-phosphate + NH4(+)</text>
        <dbReference type="Rhea" id="RHEA:12172"/>
        <dbReference type="ChEBI" id="CHEBI:15377"/>
        <dbReference type="ChEBI" id="CHEBI:28938"/>
        <dbReference type="ChEBI" id="CHEBI:57634"/>
        <dbReference type="ChEBI" id="CHEBI:75989"/>
        <dbReference type="EC" id="3.5.99.6"/>
    </reaction>
</comment>
<gene>
    <name evidence="4" type="primary">nagB</name>
    <name evidence="6" type="ORF">UB32_00905</name>
</gene>
<dbReference type="RefSeq" id="WP_044390452.1">
    <property type="nucleotide sequence ID" value="NZ_JXIQ01000010.1"/>
</dbReference>
<dbReference type="GO" id="GO:0005975">
    <property type="term" value="P:carbohydrate metabolic process"/>
    <property type="evidence" value="ECO:0007669"/>
    <property type="project" value="InterPro"/>
</dbReference>
<dbReference type="GO" id="GO:0006046">
    <property type="term" value="P:N-acetylglucosamine catabolic process"/>
    <property type="evidence" value="ECO:0007669"/>
    <property type="project" value="UniProtKB-UniRule"/>
</dbReference>
<dbReference type="HAMAP" id="MF_01241">
    <property type="entry name" value="GlcN6P_deamin"/>
    <property type="match status" value="1"/>
</dbReference>
<reference evidence="6 7" key="1">
    <citation type="submission" date="2015-01" db="EMBL/GenBank/DDBJ databases">
        <title>Draft genome sequences of the supercritical CO2 tolerant bacteria Bacillus subterraneus MITOT1 and Bacillus cereus MIT0214.</title>
        <authorList>
            <person name="Peet K.C."/>
            <person name="Thompson J.R."/>
        </authorList>
    </citation>
    <scope>NUCLEOTIDE SEQUENCE [LARGE SCALE GENOMIC DNA]</scope>
    <source>
        <strain evidence="6 7">MITOT1</strain>
    </source>
</reference>
<dbReference type="GO" id="GO:0042802">
    <property type="term" value="F:identical protein binding"/>
    <property type="evidence" value="ECO:0007669"/>
    <property type="project" value="TreeGrafter"/>
</dbReference>
<dbReference type="UniPathway" id="UPA00629">
    <property type="reaction ID" value="UER00684"/>
</dbReference>
<dbReference type="InterPro" id="IPR004547">
    <property type="entry name" value="Glucosamine6P_isomerase"/>
</dbReference>
<organism evidence="6 7">
    <name type="scientific">Mesobacillus subterraneus</name>
    <dbReference type="NCBI Taxonomy" id="285983"/>
    <lineage>
        <taxon>Bacteria</taxon>
        <taxon>Bacillati</taxon>
        <taxon>Bacillota</taxon>
        <taxon>Bacilli</taxon>
        <taxon>Bacillales</taxon>
        <taxon>Bacillaceae</taxon>
        <taxon>Mesobacillus</taxon>
    </lineage>
</organism>
<dbReference type="GO" id="GO:0019262">
    <property type="term" value="P:N-acetylneuraminate catabolic process"/>
    <property type="evidence" value="ECO:0007669"/>
    <property type="project" value="UniProtKB-UniRule"/>
</dbReference>
<feature type="active site" description="For ring-opening step" evidence="4">
    <location>
        <position position="143"/>
    </location>
</feature>
<feature type="active site" description="For ring-opening step" evidence="4">
    <location>
        <position position="136"/>
    </location>
</feature>
<comment type="pathway">
    <text evidence="4">Amino-sugar metabolism; N-acetylneuraminate degradation; D-fructose 6-phosphate from N-acetylneuraminate: step 5/5.</text>
</comment>
<feature type="domain" description="Glucosamine/galactosamine-6-phosphate isomerase" evidence="5">
    <location>
        <begin position="11"/>
        <end position="228"/>
    </location>
</feature>
<dbReference type="Gene3D" id="3.40.50.1360">
    <property type="match status" value="1"/>
</dbReference>
<dbReference type="FunFam" id="3.40.50.1360:FF:000003">
    <property type="entry name" value="Glucosamine-6-phosphate deaminase"/>
    <property type="match status" value="1"/>
</dbReference>
<keyword evidence="7" id="KW-1185">Reference proteome</keyword>
<evidence type="ECO:0000259" key="5">
    <source>
        <dbReference type="Pfam" id="PF01182"/>
    </source>
</evidence>
<dbReference type="InterPro" id="IPR006148">
    <property type="entry name" value="Glc/Gal-6P_isomerase"/>
</dbReference>
<dbReference type="AlphaFoldDB" id="A0A0D6ZE54"/>
<comment type="caution">
    <text evidence="4">Lacks conserved residue(s) required for the propagation of feature annotation.</text>
</comment>
<keyword evidence="3 4" id="KW-0119">Carbohydrate metabolism</keyword>
<dbReference type="PROSITE" id="PS01161">
    <property type="entry name" value="GLC_GALNAC_ISOMERASE"/>
    <property type="match status" value="1"/>
</dbReference>
<dbReference type="InterPro" id="IPR037171">
    <property type="entry name" value="NagB/RpiA_transferase-like"/>
</dbReference>
<evidence type="ECO:0000313" key="6">
    <source>
        <dbReference type="EMBL" id="KIY23802.1"/>
    </source>
</evidence>
<feature type="active site" description="Proton acceptor; for enolization step" evidence="4">
    <location>
        <position position="67"/>
    </location>
</feature>
<keyword evidence="2 4" id="KW-0378">Hydrolase</keyword>
<feature type="active site" description="Proton acceptor; for ring-opening step" evidence="4">
    <location>
        <position position="138"/>
    </location>
</feature>
<dbReference type="NCBIfam" id="TIGR00502">
    <property type="entry name" value="nagB"/>
    <property type="match status" value="1"/>
</dbReference>
<dbReference type="PANTHER" id="PTHR11280">
    <property type="entry name" value="GLUCOSAMINE-6-PHOSPHATE ISOMERASE"/>
    <property type="match status" value="1"/>
</dbReference>
<dbReference type="OrthoDB" id="9791139at2"/>
<protein>
    <recommendedName>
        <fullName evidence="4">Glucosamine-6-phosphate deaminase</fullName>
        <ecNumber evidence="4">3.5.99.6</ecNumber>
    </recommendedName>
    <alternativeName>
        <fullName evidence="4">GlcN6P deaminase</fullName>
        <shortName evidence="4">GNPDA</shortName>
    </alternativeName>
    <alternativeName>
        <fullName evidence="4">Glucosamine-6-phosphate isomerase</fullName>
    </alternativeName>
</protein>
<name>A0A0D6ZE54_9BACI</name>
<dbReference type="GO" id="GO:0006043">
    <property type="term" value="P:glucosamine catabolic process"/>
    <property type="evidence" value="ECO:0007669"/>
    <property type="project" value="TreeGrafter"/>
</dbReference>
<evidence type="ECO:0000256" key="3">
    <source>
        <dbReference type="ARBA" id="ARBA00023277"/>
    </source>
</evidence>
<comment type="function">
    <text evidence="4">Catalyzes the reversible isomerization-deamination of glucosamine 6-phosphate (GlcN6P) to form fructose 6-phosphate (Fru6P) and ammonium ion.</text>
</comment>
<dbReference type="SUPFAM" id="SSF100950">
    <property type="entry name" value="NagB/RpiA/CoA transferase-like"/>
    <property type="match status" value="1"/>
</dbReference>
<dbReference type="GO" id="GO:0004342">
    <property type="term" value="F:glucosamine-6-phosphate deaminase activity"/>
    <property type="evidence" value="ECO:0007669"/>
    <property type="project" value="UniProtKB-UniRule"/>
</dbReference>
<comment type="caution">
    <text evidence="6">The sequence shown here is derived from an EMBL/GenBank/DDBJ whole genome shotgun (WGS) entry which is preliminary data.</text>
</comment>
<proteinExistence type="inferred from homology"/>
<evidence type="ECO:0000256" key="2">
    <source>
        <dbReference type="ARBA" id="ARBA00022801"/>
    </source>
</evidence>
<dbReference type="PANTHER" id="PTHR11280:SF5">
    <property type="entry name" value="GLUCOSAMINE-6-PHOSPHATE ISOMERASE"/>
    <property type="match status" value="1"/>
</dbReference>
<dbReference type="PATRIC" id="fig|285983.3.peg.78"/>
<evidence type="ECO:0000256" key="4">
    <source>
        <dbReference type="HAMAP-Rule" id="MF_01241"/>
    </source>
</evidence>
<evidence type="ECO:0000313" key="7">
    <source>
        <dbReference type="Proteomes" id="UP000032512"/>
    </source>
</evidence>
<accession>A0A0D6ZE54</accession>
<dbReference type="EC" id="3.5.99.6" evidence="4"/>
<dbReference type="CDD" id="cd01399">
    <property type="entry name" value="GlcN6P_deaminase"/>
    <property type="match status" value="1"/>
</dbReference>
<dbReference type="InterPro" id="IPR018321">
    <property type="entry name" value="Glucosamine6P_isomerase_CS"/>
</dbReference>
<sequence>MEMIVAKNYEELSQISAQMIAEFIQKKQDAVLGLATGSTPVGMYKKLIGYHNKEGLDFSKIITFNLDEYVGISPNHPQSYHKFMKETFFSHINISTSNIHIPRGDQPQIEKQCESYEQAIKDAGGIDIQVLGIGSNGHIGFNEPGSSPEEKTRVVQLTESTIQANARFFGDEALVPRLAISMGIKTILESSKKIILLASGEEKANAVQGMIEGEISTQLPASLLQLHKNVIVIADQPAAKNLKMINKSLNSVYV</sequence>
<evidence type="ECO:0000256" key="1">
    <source>
        <dbReference type="ARBA" id="ARBA00000644"/>
    </source>
</evidence>
<dbReference type="GO" id="GO:0005737">
    <property type="term" value="C:cytoplasm"/>
    <property type="evidence" value="ECO:0007669"/>
    <property type="project" value="TreeGrafter"/>
</dbReference>
<dbReference type="EMBL" id="JXIQ01000010">
    <property type="protein sequence ID" value="KIY23802.1"/>
    <property type="molecule type" value="Genomic_DNA"/>
</dbReference>
<dbReference type="Pfam" id="PF01182">
    <property type="entry name" value="Glucosamine_iso"/>
    <property type="match status" value="1"/>
</dbReference>
<comment type="similarity">
    <text evidence="4">Belongs to the glucosamine/galactosamine-6-phosphate isomerase family. NagB subfamily.</text>
</comment>
<dbReference type="Proteomes" id="UP000032512">
    <property type="component" value="Unassembled WGS sequence"/>
</dbReference>